<evidence type="ECO:0000313" key="3">
    <source>
        <dbReference type="Proteomes" id="UP000887229"/>
    </source>
</evidence>
<evidence type="ECO:0000313" key="2">
    <source>
        <dbReference type="EMBL" id="KAG9254337.1"/>
    </source>
</evidence>
<dbReference type="InterPro" id="IPR050317">
    <property type="entry name" value="Plant_Fungal_Acyltransferase"/>
</dbReference>
<dbReference type="AlphaFoldDB" id="A0A9P8CPM1"/>
<gene>
    <name evidence="2" type="ORF">F5Z01DRAFT_686952</name>
</gene>
<feature type="chain" id="PRO_5040462900" evidence="1">
    <location>
        <begin position="22"/>
        <end position="540"/>
    </location>
</feature>
<dbReference type="Pfam" id="PF02458">
    <property type="entry name" value="Transferase"/>
    <property type="match status" value="1"/>
</dbReference>
<dbReference type="OrthoDB" id="21502at2759"/>
<dbReference type="Proteomes" id="UP000887229">
    <property type="component" value="Unassembled WGS sequence"/>
</dbReference>
<keyword evidence="3" id="KW-1185">Reference proteome</keyword>
<keyword evidence="1" id="KW-0732">Signal</keyword>
<accession>A0A9P8CPM1</accession>
<dbReference type="RefSeq" id="XP_046118261.1">
    <property type="nucleotide sequence ID" value="XM_046265996.1"/>
</dbReference>
<organism evidence="2 3">
    <name type="scientific">Emericellopsis atlantica</name>
    <dbReference type="NCBI Taxonomy" id="2614577"/>
    <lineage>
        <taxon>Eukaryota</taxon>
        <taxon>Fungi</taxon>
        <taxon>Dikarya</taxon>
        <taxon>Ascomycota</taxon>
        <taxon>Pezizomycotina</taxon>
        <taxon>Sordariomycetes</taxon>
        <taxon>Hypocreomycetidae</taxon>
        <taxon>Hypocreales</taxon>
        <taxon>Bionectriaceae</taxon>
        <taxon>Emericellopsis</taxon>
    </lineage>
</organism>
<dbReference type="GeneID" id="70296899"/>
<dbReference type="GO" id="GO:0016747">
    <property type="term" value="F:acyltransferase activity, transferring groups other than amino-acyl groups"/>
    <property type="evidence" value="ECO:0007669"/>
    <property type="project" value="TreeGrafter"/>
</dbReference>
<dbReference type="Gene3D" id="3.30.559.10">
    <property type="entry name" value="Chloramphenicol acetyltransferase-like domain"/>
    <property type="match status" value="2"/>
</dbReference>
<comment type="caution">
    <text evidence="2">The sequence shown here is derived from an EMBL/GenBank/DDBJ whole genome shotgun (WGS) entry which is preliminary data.</text>
</comment>
<dbReference type="InterPro" id="IPR023213">
    <property type="entry name" value="CAT-like_dom_sf"/>
</dbReference>
<protein>
    <submittedName>
        <fullName evidence="2">Uncharacterized protein</fullName>
    </submittedName>
</protein>
<evidence type="ECO:0000256" key="1">
    <source>
        <dbReference type="SAM" id="SignalP"/>
    </source>
</evidence>
<reference evidence="2" key="1">
    <citation type="journal article" date="2021" name="IMA Fungus">
        <title>Genomic characterization of three marine fungi, including Emericellopsis atlantica sp. nov. with signatures of a generalist lifestyle and marine biomass degradation.</title>
        <authorList>
            <person name="Hagestad O.C."/>
            <person name="Hou L."/>
            <person name="Andersen J.H."/>
            <person name="Hansen E.H."/>
            <person name="Altermark B."/>
            <person name="Li C."/>
            <person name="Kuhnert E."/>
            <person name="Cox R.J."/>
            <person name="Crous P.W."/>
            <person name="Spatafora J.W."/>
            <person name="Lail K."/>
            <person name="Amirebrahimi M."/>
            <person name="Lipzen A."/>
            <person name="Pangilinan J."/>
            <person name="Andreopoulos W."/>
            <person name="Hayes R.D."/>
            <person name="Ng V."/>
            <person name="Grigoriev I.V."/>
            <person name="Jackson S.A."/>
            <person name="Sutton T.D.S."/>
            <person name="Dobson A.D.W."/>
            <person name="Rama T."/>
        </authorList>
    </citation>
    <scope>NUCLEOTIDE SEQUENCE</scope>
    <source>
        <strain evidence="2">TS7</strain>
    </source>
</reference>
<dbReference type="EMBL" id="MU251254">
    <property type="protein sequence ID" value="KAG9254337.1"/>
    <property type="molecule type" value="Genomic_DNA"/>
</dbReference>
<feature type="signal peptide" evidence="1">
    <location>
        <begin position="1"/>
        <end position="21"/>
    </location>
</feature>
<proteinExistence type="predicted"/>
<name>A0A9P8CPM1_9HYPO</name>
<dbReference type="PANTHER" id="PTHR31642">
    <property type="entry name" value="TRICHOTHECENE 3-O-ACETYLTRANSFERASE"/>
    <property type="match status" value="1"/>
</dbReference>
<dbReference type="PANTHER" id="PTHR31642:SF294">
    <property type="entry name" value="ACETYLTRANSFERASE MATC1"/>
    <property type="match status" value="1"/>
</dbReference>
<sequence length="540" mass="60681">MMKIPLFLSLILLWRLYHVRKPQNLHGDTEHVAVKEAVSKNKDNPRVDDKVLPVHFVDQAAIVRSSIINYTFRYNEVLDAAKLHKGLLQLVEMPGWEKLGGRLRVTSKGKLEIHVPRSFSRSRPAVRFSHVDCGNAKIDSHPLASQLPRPTGSTPSVQEGCRAFRSFASPAHLPNNIKHYWENDEPLLCLHVTSFADATLLGFTFPHSLADAMGTSELLKAWANLVSGKVHLVKPLQGTQHDVLDGVGTALDKEASLGEFVLERQQTGAISLISFMARYMWDVMTCRSIETRHIYLPASYIKTLRQGFELELKKVNDDVVPFVSDGDLITAWGSRMVIRSSSWRNCSAAICNVFDLRRRLKATFTPGQTYLQNLILPATVVLSKDEASTATTGQIALRMRQAIVEQTSDAQARRLMRLARQWFTKMGMMPLFARWDSRIMAFTNWTNARFLDAADLGPTALVDTGNSKSDMHARNAEADGPGPGRPVMYWGTTLSVTDNPRDTFVIYGKDKGGNHWLHAYLRRETWDLIQAEFQRSAANT</sequence>